<dbReference type="PANTHER" id="PTHR35010">
    <property type="entry name" value="BLL4672 PROTEIN-RELATED"/>
    <property type="match status" value="1"/>
</dbReference>
<dbReference type="InterPro" id="IPR041413">
    <property type="entry name" value="MLTR_LBD"/>
</dbReference>
<proteinExistence type="predicted"/>
<dbReference type="Gene3D" id="3.30.450.180">
    <property type="match status" value="1"/>
</dbReference>
<protein>
    <recommendedName>
        <fullName evidence="1">MmyB-like transcription regulator ligand binding domain-containing protein</fullName>
    </recommendedName>
</protein>
<reference evidence="2 3" key="1">
    <citation type="submission" date="2022-04" db="EMBL/GenBank/DDBJ databases">
        <title>Streptomyces sp. nov. LCR6-01 isolated from Lichen of Dirinaria sp.</title>
        <authorList>
            <person name="Kanchanasin P."/>
            <person name="Tanasupawat S."/>
            <person name="Phongsopitanun W."/>
        </authorList>
    </citation>
    <scope>NUCLEOTIDE SEQUENCE [LARGE SCALE GENOMIC DNA]</scope>
    <source>
        <strain evidence="2 3">LCR6-01</strain>
    </source>
</reference>
<accession>A0ABT0IJV6</accession>
<dbReference type="Pfam" id="PF17765">
    <property type="entry name" value="MLTR_LBD"/>
    <property type="match status" value="1"/>
</dbReference>
<dbReference type="Proteomes" id="UP001522868">
    <property type="component" value="Unassembled WGS sequence"/>
</dbReference>
<dbReference type="EMBL" id="JALPTH010000047">
    <property type="protein sequence ID" value="MCK8681621.1"/>
    <property type="molecule type" value="Genomic_DNA"/>
</dbReference>
<feature type="domain" description="MmyB-like transcription regulator ligand binding" evidence="1">
    <location>
        <begin position="5"/>
        <end position="114"/>
    </location>
</feature>
<evidence type="ECO:0000313" key="3">
    <source>
        <dbReference type="Proteomes" id="UP001522868"/>
    </source>
</evidence>
<organism evidence="2 3">
    <name type="scientific">Streptomyces lichenis</name>
    <dbReference type="NCBI Taxonomy" id="2306967"/>
    <lineage>
        <taxon>Bacteria</taxon>
        <taxon>Bacillati</taxon>
        <taxon>Actinomycetota</taxon>
        <taxon>Actinomycetes</taxon>
        <taxon>Kitasatosporales</taxon>
        <taxon>Streptomycetaceae</taxon>
        <taxon>Streptomyces</taxon>
    </lineage>
</organism>
<dbReference type="PANTHER" id="PTHR35010:SF2">
    <property type="entry name" value="BLL4672 PROTEIN"/>
    <property type="match status" value="1"/>
</dbReference>
<keyword evidence="3" id="KW-1185">Reference proteome</keyword>
<dbReference type="RefSeq" id="WP_248637445.1">
    <property type="nucleotide sequence ID" value="NZ_JALPTH010000047.1"/>
</dbReference>
<name>A0ABT0IJV6_9ACTN</name>
<evidence type="ECO:0000313" key="2">
    <source>
        <dbReference type="EMBL" id="MCK8681621.1"/>
    </source>
</evidence>
<comment type="caution">
    <text evidence="2">The sequence shown here is derived from an EMBL/GenBank/DDBJ whole genome shotgun (WGS) entry which is preliminary data.</text>
</comment>
<evidence type="ECO:0000259" key="1">
    <source>
        <dbReference type="Pfam" id="PF17765"/>
    </source>
</evidence>
<gene>
    <name evidence="2" type="ORF">M1O15_30325</name>
</gene>
<sequence>MNSPRRVFPDWQALATEAAGRLRASAGRFPDDRELTWLIGELSAHSEEFRRVWATGEVVMCDSGRRRLHHPATGTLHLDHDALHIPAAPGETGLVLHVLSAEHGTPEEAALTRLAATLPAARHLPQAAPNR</sequence>